<proteinExistence type="inferred from homology"/>
<name>A0ABR1PD98_DIAER</name>
<evidence type="ECO:0000256" key="3">
    <source>
        <dbReference type="ARBA" id="ARBA00022827"/>
    </source>
</evidence>
<dbReference type="InterPro" id="IPR036188">
    <property type="entry name" value="FAD/NAD-bd_sf"/>
</dbReference>
<evidence type="ECO:0000256" key="2">
    <source>
        <dbReference type="ARBA" id="ARBA00022630"/>
    </source>
</evidence>
<keyword evidence="10" id="KW-1185">Reference proteome</keyword>
<dbReference type="InterPro" id="IPR023753">
    <property type="entry name" value="FAD/NAD-binding_dom"/>
</dbReference>
<dbReference type="InterPro" id="IPR054585">
    <property type="entry name" value="NDH2-like_C"/>
</dbReference>
<dbReference type="Gene3D" id="3.50.50.100">
    <property type="match status" value="1"/>
</dbReference>
<comment type="similarity">
    <text evidence="1">Belongs to the NADH dehydrogenase family.</text>
</comment>
<keyword evidence="5" id="KW-0520">NAD</keyword>
<evidence type="ECO:0000259" key="7">
    <source>
        <dbReference type="Pfam" id="PF07992"/>
    </source>
</evidence>
<feature type="domain" description="FAD/NAD(P)-binding" evidence="7">
    <location>
        <begin position="8"/>
        <end position="307"/>
    </location>
</feature>
<evidence type="ECO:0000259" key="8">
    <source>
        <dbReference type="Pfam" id="PF22366"/>
    </source>
</evidence>
<organism evidence="9 10">
    <name type="scientific">Diaporthe eres</name>
    <name type="common">Phomopsis oblonga</name>
    <dbReference type="NCBI Taxonomy" id="83184"/>
    <lineage>
        <taxon>Eukaryota</taxon>
        <taxon>Fungi</taxon>
        <taxon>Dikarya</taxon>
        <taxon>Ascomycota</taxon>
        <taxon>Pezizomycotina</taxon>
        <taxon>Sordariomycetes</taxon>
        <taxon>Sordariomycetidae</taxon>
        <taxon>Diaporthales</taxon>
        <taxon>Diaporthaceae</taxon>
        <taxon>Diaporthe</taxon>
        <taxon>Diaporthe eres species complex</taxon>
    </lineage>
</organism>
<dbReference type="Pfam" id="PF07992">
    <property type="entry name" value="Pyr_redox_2"/>
    <property type="match status" value="1"/>
</dbReference>
<keyword evidence="4" id="KW-0560">Oxidoreductase</keyword>
<feature type="domain" description="External alternative NADH-ubiquinone oxidoreductase-like C-terminal" evidence="8">
    <location>
        <begin position="436"/>
        <end position="495"/>
    </location>
</feature>
<dbReference type="Pfam" id="PF22366">
    <property type="entry name" value="NDH2_C"/>
    <property type="match status" value="1"/>
</dbReference>
<keyword evidence="3" id="KW-0274">FAD</keyword>
<evidence type="ECO:0000313" key="9">
    <source>
        <dbReference type="EMBL" id="KAK7733224.1"/>
    </source>
</evidence>
<sequence length="499" mass="55299">MASKKRERIAILGSGWAGYALARTLDPAKYERIIISPRSYFVFTPLLASTSVGTLEFRTTLESVRRLGDVEFHQGWADDIDFSRKVIRIEENQADDLSSQTILPPPKNDPKSNEIQVEPPQIPKGPVMDVGYDKLVIAVGAYSQTFGIEGVRQHAHFLRDIGDARRVRLRVLSLFEQCSTEENRRKLLHFAVVGGGPTGIEFAAELHDLIHDDLSKIYPDLMQYVKITVYDIAPKILPMFDQALASYAMRAIQKQNIEIKTAHSIQRVRPDTDSTGGLKIKIKEYGDEEVGAGIVVWSTGLMQNPLIEKLMGKSLSAPLPIEGQEAPRELRLEKDAKTGGVITDGRFRARLADASAVKKDNTVAATTGDAPGAEAAAGLQAQVLNDVFVIGDCAVIADQPTLPKTAQVASQEATYLAKALNKGPLEEQKPFKFRNLGTMTYLGNWKALFQGSSGDLTGFMAWVIWRGAYLTKSMSWKNKLLIPVYWFVSWVFGRDISRF</sequence>
<evidence type="ECO:0000313" key="10">
    <source>
        <dbReference type="Proteomes" id="UP001430848"/>
    </source>
</evidence>
<dbReference type="PANTHER" id="PTHR43706">
    <property type="entry name" value="NADH DEHYDROGENASE"/>
    <property type="match status" value="1"/>
</dbReference>
<protein>
    <recommendedName>
        <fullName evidence="11">FAD/NAD(P)-binding domain-containing protein</fullName>
    </recommendedName>
</protein>
<evidence type="ECO:0000256" key="1">
    <source>
        <dbReference type="ARBA" id="ARBA00005272"/>
    </source>
</evidence>
<evidence type="ECO:0000256" key="6">
    <source>
        <dbReference type="SAM" id="MobiDB-lite"/>
    </source>
</evidence>
<comment type="caution">
    <text evidence="9">The sequence shown here is derived from an EMBL/GenBank/DDBJ whole genome shotgun (WGS) entry which is preliminary data.</text>
</comment>
<dbReference type="InterPro" id="IPR045024">
    <property type="entry name" value="NDH-2"/>
</dbReference>
<accession>A0ABR1PD98</accession>
<dbReference type="SUPFAM" id="SSF51905">
    <property type="entry name" value="FAD/NAD(P)-binding domain"/>
    <property type="match status" value="2"/>
</dbReference>
<evidence type="ECO:0000256" key="5">
    <source>
        <dbReference type="ARBA" id="ARBA00023027"/>
    </source>
</evidence>
<evidence type="ECO:0008006" key="11">
    <source>
        <dbReference type="Google" id="ProtNLM"/>
    </source>
</evidence>
<keyword evidence="2" id="KW-0285">Flavoprotein</keyword>
<reference evidence="9 10" key="1">
    <citation type="submission" date="2024-02" db="EMBL/GenBank/DDBJ databases">
        <title>De novo assembly and annotation of 12 fungi associated with fruit tree decline syndrome in Ontario, Canada.</title>
        <authorList>
            <person name="Sulman M."/>
            <person name="Ellouze W."/>
            <person name="Ilyukhin E."/>
        </authorList>
    </citation>
    <scope>NUCLEOTIDE SEQUENCE [LARGE SCALE GENOMIC DNA]</scope>
    <source>
        <strain evidence="9 10">M169</strain>
    </source>
</reference>
<dbReference type="PRINTS" id="PR00368">
    <property type="entry name" value="FADPNR"/>
</dbReference>
<dbReference type="PANTHER" id="PTHR43706:SF17">
    <property type="entry name" value="NADH DEHYDROGENASE (EUROFUNG)"/>
    <property type="match status" value="1"/>
</dbReference>
<dbReference type="EMBL" id="JAKNSF020000018">
    <property type="protein sequence ID" value="KAK7733224.1"/>
    <property type="molecule type" value="Genomic_DNA"/>
</dbReference>
<evidence type="ECO:0000256" key="4">
    <source>
        <dbReference type="ARBA" id="ARBA00023002"/>
    </source>
</evidence>
<feature type="region of interest" description="Disordered" evidence="6">
    <location>
        <begin position="97"/>
        <end position="123"/>
    </location>
</feature>
<dbReference type="Proteomes" id="UP001430848">
    <property type="component" value="Unassembled WGS sequence"/>
</dbReference>
<gene>
    <name evidence="9" type="ORF">SLS63_004753</name>
</gene>